<comment type="catalytic activity">
    <reaction evidence="8 13">
        <text>2 5-aminolevulinate = porphobilinogen + 2 H2O + H(+)</text>
        <dbReference type="Rhea" id="RHEA:24064"/>
        <dbReference type="ChEBI" id="CHEBI:15377"/>
        <dbReference type="ChEBI" id="CHEBI:15378"/>
        <dbReference type="ChEBI" id="CHEBI:58126"/>
        <dbReference type="ChEBI" id="CHEBI:356416"/>
        <dbReference type="EC" id="4.2.1.24"/>
    </reaction>
</comment>
<dbReference type="PANTHER" id="PTHR11458:SF0">
    <property type="entry name" value="DELTA-AMINOLEVULINIC ACID DEHYDRATASE"/>
    <property type="match status" value="1"/>
</dbReference>
<evidence type="ECO:0000256" key="13">
    <source>
        <dbReference type="RuleBase" id="RU000515"/>
    </source>
</evidence>
<evidence type="ECO:0000256" key="3">
    <source>
        <dbReference type="ARBA" id="ARBA00012053"/>
    </source>
</evidence>
<dbReference type="AlphaFoldDB" id="A0A367ZU22"/>
<reference evidence="15 16" key="1">
    <citation type="submission" date="2018-05" db="EMBL/GenBank/DDBJ databases">
        <title>A metagenomic window into the 2 km-deep terrestrial subsurface aquifer revealed taxonomically and functionally diverse microbial community comprising novel uncultured bacterial lineages.</title>
        <authorList>
            <person name="Kadnikov V.V."/>
            <person name="Mardanov A.V."/>
            <person name="Beletsky A.V."/>
            <person name="Banks D."/>
            <person name="Pimenov N.V."/>
            <person name="Frank Y.A."/>
            <person name="Karnachuk O.V."/>
            <person name="Ravin N.V."/>
        </authorList>
    </citation>
    <scope>NUCLEOTIDE SEQUENCE [LARGE SCALE GENOMIC DNA]</scope>
    <source>
        <strain evidence="15">BY5</strain>
    </source>
</reference>
<keyword evidence="12" id="KW-0460">Magnesium</keyword>
<feature type="active site" description="Schiff-base intermediate with substrate" evidence="9">
    <location>
        <position position="249"/>
    </location>
</feature>
<keyword evidence="7 13" id="KW-0627">Porphyrin biosynthesis</keyword>
<keyword evidence="11" id="KW-0479">Metal-binding</keyword>
<dbReference type="PANTHER" id="PTHR11458">
    <property type="entry name" value="DELTA-AMINOLEVULINIC ACID DEHYDRATASE"/>
    <property type="match status" value="1"/>
</dbReference>
<feature type="binding site" evidence="10">
    <location>
        <position position="314"/>
    </location>
    <ligand>
        <name>5-aminolevulinate</name>
        <dbReference type="ChEBI" id="CHEBI:356416"/>
        <label>2</label>
    </ligand>
</feature>
<dbReference type="NCBIfam" id="NF006762">
    <property type="entry name" value="PRK09283.1"/>
    <property type="match status" value="1"/>
</dbReference>
<evidence type="ECO:0000256" key="11">
    <source>
        <dbReference type="PIRSR" id="PIRSR001415-3"/>
    </source>
</evidence>
<feature type="binding site" evidence="10">
    <location>
        <position position="218"/>
    </location>
    <ligand>
        <name>5-aminolevulinate</name>
        <dbReference type="ChEBI" id="CHEBI:356416"/>
        <label>1</label>
    </ligand>
</feature>
<evidence type="ECO:0000256" key="2">
    <source>
        <dbReference type="ARBA" id="ARBA00008055"/>
    </source>
</evidence>
<comment type="similarity">
    <text evidence="2 14">Belongs to the ALAD family.</text>
</comment>
<comment type="subunit">
    <text evidence="13">Homooctamer.</text>
</comment>
<dbReference type="GO" id="GO:0008270">
    <property type="term" value="F:zinc ion binding"/>
    <property type="evidence" value="ECO:0007669"/>
    <property type="project" value="TreeGrafter"/>
</dbReference>
<feature type="binding site" evidence="11">
    <location>
        <position position="130"/>
    </location>
    <ligand>
        <name>Zn(2+)</name>
        <dbReference type="ChEBI" id="CHEBI:29105"/>
        <note>catalytic</note>
    </ligand>
</feature>
<dbReference type="GO" id="GO:0005829">
    <property type="term" value="C:cytosol"/>
    <property type="evidence" value="ECO:0007669"/>
    <property type="project" value="TreeGrafter"/>
</dbReference>
<dbReference type="InterPro" id="IPR001731">
    <property type="entry name" value="ALAD"/>
</dbReference>
<dbReference type="InterPro" id="IPR030656">
    <property type="entry name" value="ALAD_AS"/>
</dbReference>
<feature type="binding site" evidence="11">
    <location>
        <position position="120"/>
    </location>
    <ligand>
        <name>Zn(2+)</name>
        <dbReference type="ChEBI" id="CHEBI:29105"/>
        <note>catalytic</note>
    </ligand>
</feature>
<evidence type="ECO:0000256" key="14">
    <source>
        <dbReference type="RuleBase" id="RU004161"/>
    </source>
</evidence>
<dbReference type="Proteomes" id="UP000252355">
    <property type="component" value="Unassembled WGS sequence"/>
</dbReference>
<dbReference type="SUPFAM" id="SSF51569">
    <property type="entry name" value="Aldolase"/>
    <property type="match status" value="1"/>
</dbReference>
<dbReference type="PIRSF" id="PIRSF001415">
    <property type="entry name" value="Porphbilin_synth"/>
    <property type="match status" value="1"/>
</dbReference>
<dbReference type="CDD" id="cd00384">
    <property type="entry name" value="ALAD_PBGS"/>
    <property type="match status" value="1"/>
</dbReference>
<evidence type="ECO:0000256" key="12">
    <source>
        <dbReference type="PIRSR" id="PIRSR001415-5"/>
    </source>
</evidence>
<keyword evidence="5" id="KW-0350">Heme biosynthesis</keyword>
<keyword evidence="6 13" id="KW-0456">Lyase</keyword>
<evidence type="ECO:0000313" key="15">
    <source>
        <dbReference type="EMBL" id="RCK80852.1"/>
    </source>
</evidence>
<dbReference type="FunFam" id="3.20.20.70:FF:000019">
    <property type="entry name" value="Delta-aminolevulinic acid dehydratase"/>
    <property type="match status" value="1"/>
</dbReference>
<name>A0A367ZU22_9BACT</name>
<organism evidence="15 16">
    <name type="scientific">Candidatus Ozemobacter sibiricus</name>
    <dbReference type="NCBI Taxonomy" id="2268124"/>
    <lineage>
        <taxon>Bacteria</taxon>
        <taxon>Candidatus Ozemobacteria</taxon>
        <taxon>Candidatus Ozemobacterales</taxon>
        <taxon>Candidatus Ozemobacteraceae</taxon>
        <taxon>Candidatus Ozemobacter</taxon>
    </lineage>
</organism>
<comment type="caution">
    <text evidence="15">The sequence shown here is derived from an EMBL/GenBank/DDBJ whole genome shotgun (WGS) entry which is preliminary data.</text>
</comment>
<evidence type="ECO:0000256" key="6">
    <source>
        <dbReference type="ARBA" id="ARBA00023239"/>
    </source>
</evidence>
<dbReference type="PRINTS" id="PR00144">
    <property type="entry name" value="DALDHYDRTASE"/>
</dbReference>
<dbReference type="SMART" id="SM01004">
    <property type="entry name" value="ALAD"/>
    <property type="match status" value="1"/>
</dbReference>
<accession>A0A367ZU22</accession>
<evidence type="ECO:0000256" key="1">
    <source>
        <dbReference type="ARBA" id="ARBA00004694"/>
    </source>
</evidence>
<dbReference type="InterPro" id="IPR013785">
    <property type="entry name" value="Aldolase_TIM"/>
</dbReference>
<sequence>MPFPVHRPRRLRQDLRSRRMLRETRLHPQQLILPLFVQEDLAAPQPIQAMPGHCQWPIEMIERPVREAMASGVGAFLLFGLPARKDSQGSAAHDPEGVVPRAVRRLRQICPDAWLITDVCLCAYTDHGHCGLLDPDGRVRNDETLPILAEMALAHVRAGADMVAPSDMMDGRIAALRRHLDAHGHTQTPIMAYAAKFASSLYGPFREAAHSAPQTGDRRGYQMDPANPREALLELQLDFEEGADVLMVKPGLAYLDIIAAARRRFPCPIAAYQVSGEYAMIKAAAEKGWLDERAAALETLLALHRAGADWLITYFAVEAARWLRDEP</sequence>
<dbReference type="GO" id="GO:0006782">
    <property type="term" value="P:protoporphyrinogen IX biosynthetic process"/>
    <property type="evidence" value="ECO:0007669"/>
    <property type="project" value="UniProtKB-UniPathway"/>
</dbReference>
<protein>
    <recommendedName>
        <fullName evidence="4 13">Delta-aminolevulinic acid dehydratase</fullName>
        <ecNumber evidence="3 13">4.2.1.24</ecNumber>
    </recommendedName>
</protein>
<evidence type="ECO:0000256" key="4">
    <source>
        <dbReference type="ARBA" id="ARBA00020771"/>
    </source>
</evidence>
<feature type="active site" description="Schiff-base intermediate with substrate" evidence="9">
    <location>
        <position position="196"/>
    </location>
</feature>
<dbReference type="Pfam" id="PF00490">
    <property type="entry name" value="ALAD"/>
    <property type="match status" value="1"/>
</dbReference>
<evidence type="ECO:0000256" key="7">
    <source>
        <dbReference type="ARBA" id="ARBA00023244"/>
    </source>
</evidence>
<dbReference type="GO" id="GO:0004655">
    <property type="term" value="F:porphobilinogen synthase activity"/>
    <property type="evidence" value="ECO:0007669"/>
    <property type="project" value="UniProtKB-EC"/>
</dbReference>
<dbReference type="EC" id="4.2.1.24" evidence="3 13"/>
<dbReference type="EMBL" id="QOQW01000004">
    <property type="protein sequence ID" value="RCK80852.1"/>
    <property type="molecule type" value="Genomic_DNA"/>
</dbReference>
<evidence type="ECO:0000256" key="8">
    <source>
        <dbReference type="ARBA" id="ARBA00047651"/>
    </source>
</evidence>
<evidence type="ECO:0000313" key="16">
    <source>
        <dbReference type="Proteomes" id="UP000252355"/>
    </source>
</evidence>
<dbReference type="Gene3D" id="3.20.20.70">
    <property type="entry name" value="Aldolase class I"/>
    <property type="match status" value="1"/>
</dbReference>
<feature type="binding site" evidence="10">
    <location>
        <position position="206"/>
    </location>
    <ligand>
        <name>5-aminolevulinate</name>
        <dbReference type="ChEBI" id="CHEBI:356416"/>
        <label>1</label>
    </ligand>
</feature>
<feature type="binding site" evidence="12">
    <location>
        <position position="234"/>
    </location>
    <ligand>
        <name>Mg(2+)</name>
        <dbReference type="ChEBI" id="CHEBI:18420"/>
    </ligand>
</feature>
<feature type="binding site" evidence="10">
    <location>
        <position position="275"/>
    </location>
    <ligand>
        <name>5-aminolevulinate</name>
        <dbReference type="ChEBI" id="CHEBI:356416"/>
        <label>2</label>
    </ligand>
</feature>
<feature type="binding site" evidence="11">
    <location>
        <position position="122"/>
    </location>
    <ligand>
        <name>Zn(2+)</name>
        <dbReference type="ChEBI" id="CHEBI:29105"/>
        <note>catalytic</note>
    </ligand>
</feature>
<comment type="pathway">
    <text evidence="1">Porphyrin-containing compound metabolism; protoporphyrin-IX biosynthesis; coproporphyrinogen-III from 5-aminolevulinate: step 1/4.</text>
</comment>
<evidence type="ECO:0000256" key="9">
    <source>
        <dbReference type="PIRSR" id="PIRSR001415-1"/>
    </source>
</evidence>
<proteinExistence type="inferred from homology"/>
<keyword evidence="11" id="KW-0862">Zinc</keyword>
<evidence type="ECO:0000256" key="10">
    <source>
        <dbReference type="PIRSR" id="PIRSR001415-2"/>
    </source>
</evidence>
<gene>
    <name evidence="15" type="ORF">OZSIB_2740</name>
</gene>
<evidence type="ECO:0000256" key="5">
    <source>
        <dbReference type="ARBA" id="ARBA00023133"/>
    </source>
</evidence>
<dbReference type="PROSITE" id="PS00169">
    <property type="entry name" value="D_ALA_DEHYDRATASE"/>
    <property type="match status" value="1"/>
</dbReference>
<dbReference type="UniPathway" id="UPA00251">
    <property type="reaction ID" value="UER00318"/>
</dbReference>